<keyword evidence="3" id="KW-0378">Hydrolase</keyword>
<keyword evidence="1" id="KW-1277">Toxin-antitoxin system</keyword>
<evidence type="ECO:0000256" key="2">
    <source>
        <dbReference type="ARBA" id="ARBA00022722"/>
    </source>
</evidence>
<dbReference type="Proteomes" id="UP000199013">
    <property type="component" value="Unassembled WGS sequence"/>
</dbReference>
<evidence type="ECO:0000256" key="4">
    <source>
        <dbReference type="ARBA" id="ARBA00024207"/>
    </source>
</evidence>
<evidence type="ECO:0008006" key="7">
    <source>
        <dbReference type="Google" id="ProtNLM"/>
    </source>
</evidence>
<comment type="similarity">
    <text evidence="4">Belongs to the HepT RNase toxin family.</text>
</comment>
<proteinExistence type="inferred from homology"/>
<dbReference type="InterPro" id="IPR008201">
    <property type="entry name" value="HepT-like"/>
</dbReference>
<dbReference type="InterPro" id="IPR037038">
    <property type="entry name" value="HepT-like_sf"/>
</dbReference>
<reference evidence="6" key="1">
    <citation type="submission" date="2016-02" db="EMBL/GenBank/DDBJ databases">
        <authorList>
            <person name="Wibberg D."/>
        </authorList>
    </citation>
    <scope>NUCLEOTIDE SEQUENCE [LARGE SCALE GENOMIC DNA]</scope>
</reference>
<evidence type="ECO:0000313" key="5">
    <source>
        <dbReference type="EMBL" id="SBW18200.1"/>
    </source>
</evidence>
<organism evidence="5 6">
    <name type="scientific">Candidatus Protofrankia californiensis</name>
    <dbReference type="NCBI Taxonomy" id="1839754"/>
    <lineage>
        <taxon>Bacteria</taxon>
        <taxon>Bacillati</taxon>
        <taxon>Actinomycetota</taxon>
        <taxon>Actinomycetes</taxon>
        <taxon>Frankiales</taxon>
        <taxon>Frankiaceae</taxon>
        <taxon>Protofrankia</taxon>
    </lineage>
</organism>
<protein>
    <recommendedName>
        <fullName evidence="7">DUF86 domain-containing protein</fullName>
    </recommendedName>
</protein>
<keyword evidence="2" id="KW-0540">Nuclease</keyword>
<keyword evidence="6" id="KW-1185">Reference proteome</keyword>
<gene>
    <name evidence="5" type="ORF">FDG2_0571</name>
</gene>
<evidence type="ECO:0000313" key="6">
    <source>
        <dbReference type="Proteomes" id="UP000199013"/>
    </source>
</evidence>
<dbReference type="Gene3D" id="1.20.120.580">
    <property type="entry name" value="bsu32300-like"/>
    <property type="match status" value="1"/>
</dbReference>
<evidence type="ECO:0000256" key="3">
    <source>
        <dbReference type="ARBA" id="ARBA00022801"/>
    </source>
</evidence>
<dbReference type="Pfam" id="PF01934">
    <property type="entry name" value="HepT-like"/>
    <property type="match status" value="1"/>
</dbReference>
<sequence length="57" mass="6724">MTYWKQIARMRDHLAHRYFDTSHAILQATVDRDLPDLEQAVRRLSQHLDDESAGTDE</sequence>
<dbReference type="AlphaFoldDB" id="A0A1C3NTX8"/>
<dbReference type="GO" id="GO:0004540">
    <property type="term" value="F:RNA nuclease activity"/>
    <property type="evidence" value="ECO:0007669"/>
    <property type="project" value="InterPro"/>
</dbReference>
<dbReference type="GO" id="GO:0110001">
    <property type="term" value="C:toxin-antitoxin complex"/>
    <property type="evidence" value="ECO:0007669"/>
    <property type="project" value="InterPro"/>
</dbReference>
<name>A0A1C3NTX8_9ACTN</name>
<dbReference type="GO" id="GO:0016787">
    <property type="term" value="F:hydrolase activity"/>
    <property type="evidence" value="ECO:0007669"/>
    <property type="project" value="UniProtKB-KW"/>
</dbReference>
<evidence type="ECO:0000256" key="1">
    <source>
        <dbReference type="ARBA" id="ARBA00022649"/>
    </source>
</evidence>
<accession>A0A1C3NTX8</accession>
<dbReference type="EMBL" id="FLUV01000218">
    <property type="protein sequence ID" value="SBW18200.1"/>
    <property type="molecule type" value="Genomic_DNA"/>
</dbReference>